<dbReference type="OrthoDB" id="966023at2"/>
<dbReference type="EMBL" id="VOXD01000043">
    <property type="protein sequence ID" value="TXF85981.1"/>
    <property type="molecule type" value="Genomic_DNA"/>
</dbReference>
<accession>A0A5C7F5K0</accession>
<dbReference type="RefSeq" id="WP_147932589.1">
    <property type="nucleotide sequence ID" value="NZ_VOXD01000043.1"/>
</dbReference>
<dbReference type="Proteomes" id="UP000321907">
    <property type="component" value="Unassembled WGS sequence"/>
</dbReference>
<dbReference type="AlphaFoldDB" id="A0A5C7F5K0"/>
<organism evidence="1 2">
    <name type="scientific">Neolewinella aurantiaca</name>
    <dbReference type="NCBI Taxonomy" id="2602767"/>
    <lineage>
        <taxon>Bacteria</taxon>
        <taxon>Pseudomonadati</taxon>
        <taxon>Bacteroidota</taxon>
        <taxon>Saprospiria</taxon>
        <taxon>Saprospirales</taxon>
        <taxon>Lewinellaceae</taxon>
        <taxon>Neolewinella</taxon>
    </lineage>
</organism>
<comment type="caution">
    <text evidence="1">The sequence shown here is derived from an EMBL/GenBank/DDBJ whole genome shotgun (WGS) entry which is preliminary data.</text>
</comment>
<name>A0A5C7F5K0_9BACT</name>
<evidence type="ECO:0000313" key="2">
    <source>
        <dbReference type="Proteomes" id="UP000321907"/>
    </source>
</evidence>
<evidence type="ECO:0000313" key="1">
    <source>
        <dbReference type="EMBL" id="TXF85981.1"/>
    </source>
</evidence>
<keyword evidence="2" id="KW-1185">Reference proteome</keyword>
<reference evidence="1 2" key="1">
    <citation type="submission" date="2019-08" db="EMBL/GenBank/DDBJ databases">
        <title>Lewinella sp. strain SSH13 Genome sequencing and assembly.</title>
        <authorList>
            <person name="Kim I."/>
        </authorList>
    </citation>
    <scope>NUCLEOTIDE SEQUENCE [LARGE SCALE GENOMIC DNA]</scope>
    <source>
        <strain evidence="1 2">SSH13</strain>
    </source>
</reference>
<gene>
    <name evidence="1" type="ORF">FUA23_20180</name>
</gene>
<protein>
    <submittedName>
        <fullName evidence="1">Uncharacterized protein</fullName>
    </submittedName>
</protein>
<proteinExistence type="predicted"/>
<sequence length="82" mass="9183">MESLPIIKEDHLNQKKTNKVSTLVQQILTTKQTDPTADTSALEAEIDVLVYRLYGLTWEKVKVVDPEFSMSEAEYDAGTLPG</sequence>